<gene>
    <name evidence="6" type="ORF">FYJ37_17455</name>
</gene>
<dbReference type="Pfam" id="PF04397">
    <property type="entry name" value="LytTR"/>
    <property type="match status" value="1"/>
</dbReference>
<evidence type="ECO:0000256" key="1">
    <source>
        <dbReference type="ARBA" id="ARBA00018672"/>
    </source>
</evidence>
<dbReference type="EMBL" id="VUMB01000073">
    <property type="protein sequence ID" value="MSS42031.1"/>
    <property type="molecule type" value="Genomic_DNA"/>
</dbReference>
<keyword evidence="3" id="KW-0597">Phosphoprotein</keyword>
<feature type="modified residue" description="4-aspartylphosphate" evidence="3">
    <location>
        <position position="55"/>
    </location>
</feature>
<dbReference type="PROSITE" id="PS50930">
    <property type="entry name" value="HTH_LYTTR"/>
    <property type="match status" value="1"/>
</dbReference>
<evidence type="ECO:0000256" key="2">
    <source>
        <dbReference type="ARBA" id="ARBA00024867"/>
    </source>
</evidence>
<feature type="domain" description="HTH LytTR-type" evidence="5">
    <location>
        <begin position="142"/>
        <end position="230"/>
    </location>
</feature>
<dbReference type="PANTHER" id="PTHR37299">
    <property type="entry name" value="TRANSCRIPTIONAL REGULATOR-RELATED"/>
    <property type="match status" value="1"/>
</dbReference>
<dbReference type="InterPro" id="IPR007492">
    <property type="entry name" value="LytTR_DNA-bd_dom"/>
</dbReference>
<dbReference type="Proteomes" id="UP000462363">
    <property type="component" value="Unassembled WGS sequence"/>
</dbReference>
<dbReference type="PROSITE" id="PS50110">
    <property type="entry name" value="RESPONSE_REGULATORY"/>
    <property type="match status" value="1"/>
</dbReference>
<proteinExistence type="predicted"/>
<dbReference type="SUPFAM" id="SSF52172">
    <property type="entry name" value="CheY-like"/>
    <property type="match status" value="1"/>
</dbReference>
<dbReference type="GO" id="GO:0003677">
    <property type="term" value="F:DNA binding"/>
    <property type="evidence" value="ECO:0007669"/>
    <property type="project" value="InterPro"/>
</dbReference>
<dbReference type="Gene3D" id="2.40.50.1020">
    <property type="entry name" value="LytTr DNA-binding domain"/>
    <property type="match status" value="1"/>
</dbReference>
<accession>A0A844FDE3</accession>
<evidence type="ECO:0000313" key="6">
    <source>
        <dbReference type="EMBL" id="MSS42031.1"/>
    </source>
</evidence>
<dbReference type="Pfam" id="PF00072">
    <property type="entry name" value="Response_reg"/>
    <property type="match status" value="1"/>
</dbReference>
<sequence>MIRIATIEDEKDIQEEICQAITSVIDHKEEIEVDSYFSAEDYFLAAKDYELVITDIELPGISGLELGKKVRQMNPEVYLVFLTAYSEFASESYIIEAYQYILKKDMQERLPALIDKVATRIKKGNSEFFWIGNSRDLKKIYYKEIIYIKKIKGSKYAEYVTADGMYTARLSLNQVFEKINYNGFILADRAHVVNVNHVKRLRGNTIYMDNGEEIEVSRVQSLQVKEKIAEYWRL</sequence>
<comment type="caution">
    <text evidence="6">The sequence shown here is derived from an EMBL/GenBank/DDBJ whole genome shotgun (WGS) entry which is preliminary data.</text>
</comment>
<dbReference type="PANTHER" id="PTHR37299:SF1">
    <property type="entry name" value="STAGE 0 SPORULATION PROTEIN A HOMOLOG"/>
    <property type="match status" value="1"/>
</dbReference>
<dbReference type="AlphaFoldDB" id="A0A844FDE3"/>
<comment type="function">
    <text evidence="2">May play the central regulatory role in sporulation. It may be an element of the effector pathway responsible for the activation of sporulation genes in response to nutritional stress. Spo0A may act in concert with spo0H (a sigma factor) to control the expression of some genes that are critical to the sporulation process.</text>
</comment>
<evidence type="ECO:0000259" key="4">
    <source>
        <dbReference type="PROSITE" id="PS50110"/>
    </source>
</evidence>
<dbReference type="Gene3D" id="3.40.50.2300">
    <property type="match status" value="1"/>
</dbReference>
<dbReference type="SMART" id="SM00850">
    <property type="entry name" value="LytTR"/>
    <property type="match status" value="1"/>
</dbReference>
<dbReference type="InterPro" id="IPR011006">
    <property type="entry name" value="CheY-like_superfamily"/>
</dbReference>
<dbReference type="InterPro" id="IPR046947">
    <property type="entry name" value="LytR-like"/>
</dbReference>
<name>A0A844FDE3_CLOSV</name>
<dbReference type="SMART" id="SM00448">
    <property type="entry name" value="REC"/>
    <property type="match status" value="1"/>
</dbReference>
<dbReference type="RefSeq" id="WP_154322283.1">
    <property type="nucleotide sequence ID" value="NZ_CP045695.1"/>
</dbReference>
<evidence type="ECO:0000256" key="3">
    <source>
        <dbReference type="PROSITE-ProRule" id="PRU00169"/>
    </source>
</evidence>
<organism evidence="6 7">
    <name type="scientific">Clostridium scindens (strain JCM 10418 / VPI 12708)</name>
    <dbReference type="NCBI Taxonomy" id="29347"/>
    <lineage>
        <taxon>Bacteria</taxon>
        <taxon>Bacillati</taxon>
        <taxon>Bacillota</taxon>
        <taxon>Clostridia</taxon>
        <taxon>Lachnospirales</taxon>
        <taxon>Lachnospiraceae</taxon>
    </lineage>
</organism>
<dbReference type="InterPro" id="IPR001789">
    <property type="entry name" value="Sig_transdc_resp-reg_receiver"/>
</dbReference>
<dbReference type="GO" id="GO:0000156">
    <property type="term" value="F:phosphorelay response regulator activity"/>
    <property type="evidence" value="ECO:0007669"/>
    <property type="project" value="InterPro"/>
</dbReference>
<reference evidence="6 7" key="1">
    <citation type="submission" date="2019-08" db="EMBL/GenBank/DDBJ databases">
        <title>In-depth cultivation of the pig gut microbiome towards novel bacterial diversity and tailored functional studies.</title>
        <authorList>
            <person name="Wylensek D."/>
            <person name="Hitch T.C.A."/>
            <person name="Clavel T."/>
        </authorList>
    </citation>
    <scope>NUCLEOTIDE SEQUENCE [LARGE SCALE GENOMIC DNA]</scope>
    <source>
        <strain evidence="6 7">BL-389-WT-3D</strain>
    </source>
</reference>
<evidence type="ECO:0000313" key="7">
    <source>
        <dbReference type="Proteomes" id="UP000462363"/>
    </source>
</evidence>
<feature type="domain" description="Response regulatory" evidence="4">
    <location>
        <begin position="3"/>
        <end position="118"/>
    </location>
</feature>
<evidence type="ECO:0000259" key="5">
    <source>
        <dbReference type="PROSITE" id="PS50930"/>
    </source>
</evidence>
<protein>
    <recommendedName>
        <fullName evidence="1">Stage 0 sporulation protein A homolog</fullName>
    </recommendedName>
</protein>